<dbReference type="InterPro" id="IPR044865">
    <property type="entry name" value="MRH_dom"/>
</dbReference>
<sequence>MYPWLLLALALPSSAALDKTHGVPPSLVSKYVPSTTGAHQTWTCLDGSKQISWSAVNDDYCDCADGSDEPGASPGGSGTSACPHNKFYCRNEGHIGGVIQSSRVNDGLCEQECCDGSDEPSGVCPNTCQEVGAEHRKEVEAERKLRKTGSKIRSTYIAYAHKEKKRLEALAIDLAKEIEVREKEVEKLRDIAERAESISAAELERKKQSPLYQSLLAHHTALKSLQKEHKKHLEREKALGDILNSLRAGYNPNYQDMAVLEAVRGWESLAGLPHINDVRKDDTETGTATEKPKTEEEEDEEEGFWNAAKIEKELDKILKADHVSLLLEHDQIIGPASTHSLLFDISAYLPDALIPSYHSFRDSIVSVLTIFGIGHGDTRDASAESNSARKALSDAEHSLKMTRDETQDANQDLLDLFDPEGFGVEGEWKKLDDLCLSKDTGEYTYEVCLFNEAKQIPNKGGSSFSLGKFSSWNKVAQPGEPEYYTRQHYTLGAKCWNGPHRSVELVLACGTENALLTVAELEKCEYQITGTTPALCRPLEDERPKDEL</sequence>
<dbReference type="InterPro" id="IPR009011">
    <property type="entry name" value="Man6P_isomerase_rcpt-bd_dom_sf"/>
</dbReference>
<dbReference type="PANTHER" id="PTHR12630">
    <property type="entry name" value="N-LINKED OLIGOSACCHARIDE PROCESSING"/>
    <property type="match status" value="1"/>
</dbReference>
<dbReference type="GO" id="GO:0017177">
    <property type="term" value="C:glucosidase II complex"/>
    <property type="evidence" value="ECO:0007669"/>
    <property type="project" value="TreeGrafter"/>
</dbReference>
<feature type="region of interest" description="Disordered" evidence="6">
    <location>
        <begin position="277"/>
        <end position="303"/>
    </location>
</feature>
<reference evidence="9 10" key="1">
    <citation type="submission" date="2016-03" db="EMBL/GenBank/DDBJ databases">
        <title>Comparative genomics of the ectomycorrhizal sister species Rhizopogon vinicolor and Rhizopogon vesiculosus (Basidiomycota: Boletales) reveals a divergence of the mating type B locus.</title>
        <authorList>
            <person name="Mujic A.B."/>
            <person name="Kuo A."/>
            <person name="Tritt A."/>
            <person name="Lipzen A."/>
            <person name="Chen C."/>
            <person name="Johnson J."/>
            <person name="Sharma A."/>
            <person name="Barry K."/>
            <person name="Grigoriev I.V."/>
            <person name="Spatafora J.W."/>
        </authorList>
    </citation>
    <scope>NUCLEOTIDE SEQUENCE [LARGE SCALE GENOMIC DNA]</scope>
    <source>
        <strain evidence="9 10">AM-OR11-056</strain>
    </source>
</reference>
<dbReference type="PANTHER" id="PTHR12630:SF1">
    <property type="entry name" value="GLUCOSIDASE 2 SUBUNIT BETA"/>
    <property type="match status" value="1"/>
</dbReference>
<accession>A0A1J8R1Z8</accession>
<evidence type="ECO:0000256" key="7">
    <source>
        <dbReference type="SAM" id="SignalP"/>
    </source>
</evidence>
<evidence type="ECO:0000256" key="3">
    <source>
        <dbReference type="ARBA" id="ARBA00022824"/>
    </source>
</evidence>
<evidence type="ECO:0000256" key="1">
    <source>
        <dbReference type="ARBA" id="ARBA00022387"/>
    </source>
</evidence>
<name>A0A1J8R1Z8_9AGAM</name>
<evidence type="ECO:0000259" key="8">
    <source>
        <dbReference type="PROSITE" id="PS51914"/>
    </source>
</evidence>
<dbReference type="OrthoDB" id="28322at2759"/>
<evidence type="ECO:0000256" key="4">
    <source>
        <dbReference type="ARBA" id="ARBA00023157"/>
    </source>
</evidence>
<dbReference type="Proteomes" id="UP000183567">
    <property type="component" value="Unassembled WGS sequence"/>
</dbReference>
<proteinExistence type="predicted"/>
<dbReference type="AlphaFoldDB" id="A0A1J8R1Z8"/>
<keyword evidence="5" id="KW-0175">Coiled coil</keyword>
<feature type="coiled-coil region" evidence="5">
    <location>
        <begin position="164"/>
        <end position="198"/>
    </location>
</feature>
<dbReference type="Pfam" id="PF13015">
    <property type="entry name" value="PRKCSH_1"/>
    <property type="match status" value="1"/>
</dbReference>
<evidence type="ECO:0000256" key="2">
    <source>
        <dbReference type="ARBA" id="ARBA00022729"/>
    </source>
</evidence>
<evidence type="ECO:0000256" key="5">
    <source>
        <dbReference type="SAM" id="Coils"/>
    </source>
</evidence>
<keyword evidence="2 7" id="KW-0732">Signal</keyword>
<feature type="signal peptide" evidence="7">
    <location>
        <begin position="1"/>
        <end position="16"/>
    </location>
</feature>
<keyword evidence="4" id="KW-1015">Disulfide bond</keyword>
<keyword evidence="10" id="KW-1185">Reference proteome</keyword>
<feature type="chain" id="PRO_5012068929" description="Glucosidase 2 subunit beta" evidence="7">
    <location>
        <begin position="17"/>
        <end position="548"/>
    </location>
</feature>
<evidence type="ECO:0000313" key="9">
    <source>
        <dbReference type="EMBL" id="OJA17924.1"/>
    </source>
</evidence>
<dbReference type="PROSITE" id="PS51914">
    <property type="entry name" value="MRH"/>
    <property type="match status" value="1"/>
</dbReference>
<dbReference type="InterPro" id="IPR028146">
    <property type="entry name" value="PRKCSH_N"/>
</dbReference>
<keyword evidence="3" id="KW-0256">Endoplasmic reticulum</keyword>
<dbReference type="InterPro" id="IPR036607">
    <property type="entry name" value="PRKCSH"/>
</dbReference>
<dbReference type="Gene3D" id="2.70.130.10">
    <property type="entry name" value="Mannose-6-phosphate receptor binding domain"/>
    <property type="match status" value="1"/>
</dbReference>
<dbReference type="STRING" id="180088.A0A1J8R1Z8"/>
<evidence type="ECO:0000256" key="6">
    <source>
        <dbReference type="SAM" id="MobiDB-lite"/>
    </source>
</evidence>
<organism evidence="9 10">
    <name type="scientific">Rhizopogon vesiculosus</name>
    <dbReference type="NCBI Taxonomy" id="180088"/>
    <lineage>
        <taxon>Eukaryota</taxon>
        <taxon>Fungi</taxon>
        <taxon>Dikarya</taxon>
        <taxon>Basidiomycota</taxon>
        <taxon>Agaricomycotina</taxon>
        <taxon>Agaricomycetes</taxon>
        <taxon>Agaricomycetidae</taxon>
        <taxon>Boletales</taxon>
        <taxon>Suillineae</taxon>
        <taxon>Rhizopogonaceae</taxon>
        <taxon>Rhizopogon</taxon>
    </lineage>
</organism>
<dbReference type="GO" id="GO:0006491">
    <property type="term" value="P:N-glycan processing"/>
    <property type="evidence" value="ECO:0007669"/>
    <property type="project" value="TreeGrafter"/>
</dbReference>
<dbReference type="InterPro" id="IPR039794">
    <property type="entry name" value="Gtb1-like"/>
</dbReference>
<protein>
    <recommendedName>
        <fullName evidence="1">Glucosidase 2 subunit beta</fullName>
    </recommendedName>
</protein>
<evidence type="ECO:0000313" key="10">
    <source>
        <dbReference type="Proteomes" id="UP000183567"/>
    </source>
</evidence>
<dbReference type="EMBL" id="LVVM01001740">
    <property type="protein sequence ID" value="OJA17924.1"/>
    <property type="molecule type" value="Genomic_DNA"/>
</dbReference>
<gene>
    <name evidence="9" type="ORF">AZE42_03486</name>
</gene>
<dbReference type="Pfam" id="PF12999">
    <property type="entry name" value="PRKCSH-like"/>
    <property type="match status" value="1"/>
</dbReference>
<comment type="caution">
    <text evidence="9">The sequence shown here is derived from an EMBL/GenBank/DDBJ whole genome shotgun (WGS) entry which is preliminary data.</text>
</comment>
<dbReference type="SUPFAM" id="SSF50911">
    <property type="entry name" value="Mannose 6-phosphate receptor domain"/>
    <property type="match status" value="1"/>
</dbReference>
<feature type="domain" description="MRH" evidence="8">
    <location>
        <begin position="433"/>
        <end position="538"/>
    </location>
</feature>